<evidence type="ECO:0000313" key="4">
    <source>
        <dbReference type="EMBL" id="PJM76930.1"/>
    </source>
</evidence>
<evidence type="ECO:0000256" key="2">
    <source>
        <dbReference type="SAM" id="MobiDB-lite"/>
    </source>
</evidence>
<dbReference type="AlphaFoldDB" id="A0A2M9HJF3"/>
<dbReference type="InterPro" id="IPR001638">
    <property type="entry name" value="Solute-binding_3/MltF_N"/>
</dbReference>
<feature type="region of interest" description="Disordered" evidence="2">
    <location>
        <begin position="63"/>
        <end position="84"/>
    </location>
</feature>
<evidence type="ECO:0000259" key="3">
    <source>
        <dbReference type="SMART" id="SM00062"/>
    </source>
</evidence>
<sequence length="347" mass="35851">MINRLVALRTYSLEPTGKYTRPADYTERGNPMSLSKGMKSMAAAAVSAAMLIAVAACGTSDNADTASTSGSDSSSKSSTQGFDTSSIKKDDAIAALLPDSVAGDGTLTVGTDTSYAPAEFLAEDGKTPVGFDVDLSKALAAVFGLKEKTVSSTFDSIIPSVGSKYDIGISSFTVTKERLDAVDFVTYFKAGSTWVTKKGNPDKVDTSNLCGVKVAVQTGTTQEEEINAANDQCKADGKPEIDVQSSKLQTDVTTAVASGKASIFYADSPVAGYAIEQTGDTLAALGDDTGVTPEAVAIKKGDSATAEAVQKAVQKLMDDGTYKKILDTWGVSSGAVDKAEINPAVSE</sequence>
<reference evidence="5" key="1">
    <citation type="submission" date="2017-10" db="EMBL/GenBank/DDBJ databases">
        <title>Draft genome sequences of strains TRE 1, TRE 9, TRE H and TRI 7, isolated from tamarins, belonging to four potential novel Bifidobacterium species.</title>
        <authorList>
            <person name="Mattarelli P."/>
            <person name="Modesto M."/>
            <person name="Puglisi E."/>
            <person name="Morelli L."/>
            <person name="Bonetti A."/>
            <person name="Spezio C."/>
            <person name="Sandri C."/>
        </authorList>
    </citation>
    <scope>NUCLEOTIDE SEQUENCE [LARGE SCALE GENOMIC DNA]</scope>
    <source>
        <strain evidence="5">TREH</strain>
    </source>
</reference>
<keyword evidence="1" id="KW-0732">Signal</keyword>
<comment type="caution">
    <text evidence="4">The sequence shown here is derived from an EMBL/GenBank/DDBJ whole genome shotgun (WGS) entry which is preliminary data.</text>
</comment>
<dbReference type="PANTHER" id="PTHR35936">
    <property type="entry name" value="MEMBRANE-BOUND LYTIC MUREIN TRANSGLYCOSYLASE F"/>
    <property type="match status" value="1"/>
</dbReference>
<dbReference type="CDD" id="cd01004">
    <property type="entry name" value="PBP2_MidA_like"/>
    <property type="match status" value="1"/>
</dbReference>
<dbReference type="SMART" id="SM00062">
    <property type="entry name" value="PBPb"/>
    <property type="match status" value="1"/>
</dbReference>
<keyword evidence="5" id="KW-1185">Reference proteome</keyword>
<dbReference type="OrthoDB" id="4633994at2"/>
<dbReference type="Proteomes" id="UP000229239">
    <property type="component" value="Unassembled WGS sequence"/>
</dbReference>
<dbReference type="PANTHER" id="PTHR35936:SF17">
    <property type="entry name" value="ARGININE-BINDING EXTRACELLULAR PROTEIN ARTP"/>
    <property type="match status" value="1"/>
</dbReference>
<evidence type="ECO:0000313" key="5">
    <source>
        <dbReference type="Proteomes" id="UP000229239"/>
    </source>
</evidence>
<evidence type="ECO:0000256" key="1">
    <source>
        <dbReference type="ARBA" id="ARBA00022729"/>
    </source>
</evidence>
<dbReference type="Gene3D" id="3.40.190.10">
    <property type="entry name" value="Periplasmic binding protein-like II"/>
    <property type="match status" value="2"/>
</dbReference>
<dbReference type="EMBL" id="PEBJ01000003">
    <property type="protein sequence ID" value="PJM76930.1"/>
    <property type="molecule type" value="Genomic_DNA"/>
</dbReference>
<dbReference type="Pfam" id="PF00497">
    <property type="entry name" value="SBP_bac_3"/>
    <property type="match status" value="1"/>
</dbReference>
<name>A0A2M9HJF3_9BIFI</name>
<proteinExistence type="predicted"/>
<protein>
    <submittedName>
        <fullName evidence="4">ABC transporter substrate-binding protein</fullName>
    </submittedName>
</protein>
<organism evidence="4 5">
    <name type="scientific">Bifidobacterium felsineum</name>
    <dbReference type="NCBI Taxonomy" id="2045440"/>
    <lineage>
        <taxon>Bacteria</taxon>
        <taxon>Bacillati</taxon>
        <taxon>Actinomycetota</taxon>
        <taxon>Actinomycetes</taxon>
        <taxon>Bifidobacteriales</taxon>
        <taxon>Bifidobacteriaceae</taxon>
        <taxon>Bifidobacterium</taxon>
    </lineage>
</organism>
<gene>
    <name evidence="4" type="ORF">CSQ86_07495</name>
</gene>
<feature type="domain" description="Solute-binding protein family 3/N-terminal" evidence="3">
    <location>
        <begin position="106"/>
        <end position="333"/>
    </location>
</feature>
<dbReference type="SUPFAM" id="SSF53850">
    <property type="entry name" value="Periplasmic binding protein-like II"/>
    <property type="match status" value="1"/>
</dbReference>
<accession>A0A2M9HJF3</accession>